<comment type="similarity">
    <text evidence="2 7">Belongs to the nonaspanin (TM9SF) (TC 9.A.2) family.</text>
</comment>
<evidence type="ECO:0000256" key="7">
    <source>
        <dbReference type="RuleBase" id="RU363079"/>
    </source>
</evidence>
<feature type="transmembrane region" description="Helical" evidence="7">
    <location>
        <begin position="430"/>
        <end position="451"/>
    </location>
</feature>
<reference evidence="8" key="1">
    <citation type="submission" date="2015-04" db="EMBL/GenBank/DDBJ databases">
        <title>The genome sequence of the plant pathogenic Rhizarian Plasmodiophora brassicae reveals insights in its biotrophic life cycle and the origin of chitin synthesis.</title>
        <authorList>
            <person name="Schwelm A."/>
            <person name="Fogelqvist J."/>
            <person name="Knaust A."/>
            <person name="Julke S."/>
            <person name="Lilja T."/>
            <person name="Dhandapani V."/>
            <person name="Bonilla-Rosso G."/>
            <person name="Karlsson M."/>
            <person name="Shevchenko A."/>
            <person name="Choi S.R."/>
            <person name="Kim H.G."/>
            <person name="Park J.Y."/>
            <person name="Lim Y.P."/>
            <person name="Ludwig-Muller J."/>
            <person name="Dixelius C."/>
        </authorList>
    </citation>
    <scope>NUCLEOTIDE SEQUENCE</scope>
    <source>
        <tissue evidence="8">Potato root galls</tissue>
    </source>
</reference>
<keyword evidence="5 7" id="KW-1133">Transmembrane helix</keyword>
<dbReference type="PANTHER" id="PTHR10766:SF41">
    <property type="entry name" value="TRANSMEMBRANE 9 SUPERFAMILY MEMBER 3"/>
    <property type="match status" value="1"/>
</dbReference>
<accession>A0A0H5R8L6</accession>
<feature type="chain" id="PRO_5007355045" description="Transmembrane 9 superfamily member" evidence="7">
    <location>
        <begin position="18"/>
        <end position="577"/>
    </location>
</feature>
<evidence type="ECO:0000256" key="3">
    <source>
        <dbReference type="ARBA" id="ARBA00022692"/>
    </source>
</evidence>
<feature type="transmembrane region" description="Helical" evidence="7">
    <location>
        <begin position="210"/>
        <end position="233"/>
    </location>
</feature>
<organism evidence="8">
    <name type="scientific">Spongospora subterranea</name>
    <dbReference type="NCBI Taxonomy" id="70186"/>
    <lineage>
        <taxon>Eukaryota</taxon>
        <taxon>Sar</taxon>
        <taxon>Rhizaria</taxon>
        <taxon>Endomyxa</taxon>
        <taxon>Phytomyxea</taxon>
        <taxon>Plasmodiophorida</taxon>
        <taxon>Plasmodiophoridae</taxon>
        <taxon>Spongospora</taxon>
    </lineage>
</organism>
<dbReference type="PANTHER" id="PTHR10766">
    <property type="entry name" value="TRANSMEMBRANE 9 SUPERFAMILY PROTEIN"/>
    <property type="match status" value="1"/>
</dbReference>
<evidence type="ECO:0000256" key="5">
    <source>
        <dbReference type="ARBA" id="ARBA00022989"/>
    </source>
</evidence>
<evidence type="ECO:0000256" key="1">
    <source>
        <dbReference type="ARBA" id="ARBA00004141"/>
    </source>
</evidence>
<feature type="transmembrane region" description="Helical" evidence="7">
    <location>
        <begin position="308"/>
        <end position="331"/>
    </location>
</feature>
<keyword evidence="6 7" id="KW-0472">Membrane</keyword>
<evidence type="ECO:0000256" key="6">
    <source>
        <dbReference type="ARBA" id="ARBA00023136"/>
    </source>
</evidence>
<feature type="transmembrane region" description="Helical" evidence="7">
    <location>
        <begin position="382"/>
        <end position="409"/>
    </location>
</feature>
<dbReference type="GO" id="GO:0016020">
    <property type="term" value="C:membrane"/>
    <property type="evidence" value="ECO:0007669"/>
    <property type="project" value="UniProtKB-SubCell"/>
</dbReference>
<proteinExistence type="inferred from homology"/>
<comment type="subcellular location">
    <subcellularLocation>
        <location evidence="1">Membrane</location>
        <topology evidence="1">Multi-pass membrane protein</topology>
    </subcellularLocation>
</comment>
<evidence type="ECO:0000256" key="2">
    <source>
        <dbReference type="ARBA" id="ARBA00005227"/>
    </source>
</evidence>
<feature type="transmembrane region" description="Helical" evidence="7">
    <location>
        <begin position="505"/>
        <end position="526"/>
    </location>
</feature>
<evidence type="ECO:0000256" key="4">
    <source>
        <dbReference type="ARBA" id="ARBA00022729"/>
    </source>
</evidence>
<keyword evidence="3 7" id="KW-0812">Transmembrane</keyword>
<sequence>MKIVFLLLLTSIYVGLGDESNHQYSKGDPVIVWVNKVGPNFNPQETYRYDSLPFCKPAEKIVSIKSDSMGSLFQGNDLRDSGIAVNFQEDRAISSTCTLDLTEDAVNAFSEAIQNRYWYQMYVDELPIWGPVGQVDTDKSSPLICTHTKLAISYNNDRIIHVNLTSDAFKPIQVGAKYPMTFEVVWSPTDKQFEDRFDYYLDVAFFEHQIHWFSIFNSFMMVLFLCGLVALVLMRTLRNDYARYSLDDDGFDLDNIGEESGWKQVHGDVFRAPLRLPWLCAFFGIGHHFFCTFVILCLLSIAGNSYRWRGLLLSNAFITWCLTSFVGGYSSGSYYKLNGGRDWKYVFVLSLCVVPAAVVCVLSFVNFIAISYSASSTPPVSVILTLVAIWAFICAPLMLVGTVLGRNLAKAGNFPCRVSSMRRPIPLMPWYFNETTLALLGGILPFGSILIEMHFILTALWNYKFYYVYGFLLLVFGILTIVTVCVTVVIIYFRLNSEDYRWQWMAFNCGVSTGFYVFLYCCYYFVFKTKMSGFLQDVFYFGYSLLLASGVSFVCGSVALTGGLIFVNRIYKDIKSD</sequence>
<feature type="transmembrane region" description="Helical" evidence="7">
    <location>
        <begin position="538"/>
        <end position="567"/>
    </location>
</feature>
<evidence type="ECO:0000313" key="8">
    <source>
        <dbReference type="EMBL" id="CRZ10468.1"/>
    </source>
</evidence>
<feature type="signal peptide" evidence="7">
    <location>
        <begin position="1"/>
        <end position="17"/>
    </location>
</feature>
<feature type="transmembrane region" description="Helical" evidence="7">
    <location>
        <begin position="343"/>
        <end position="370"/>
    </location>
</feature>
<dbReference type="Pfam" id="PF02990">
    <property type="entry name" value="EMP70"/>
    <property type="match status" value="1"/>
</dbReference>
<dbReference type="GO" id="GO:0072657">
    <property type="term" value="P:protein localization to membrane"/>
    <property type="evidence" value="ECO:0007669"/>
    <property type="project" value="TreeGrafter"/>
</dbReference>
<dbReference type="InterPro" id="IPR004240">
    <property type="entry name" value="EMP70"/>
</dbReference>
<feature type="transmembrane region" description="Helical" evidence="7">
    <location>
        <begin position="466"/>
        <end position="493"/>
    </location>
</feature>
<name>A0A0H5R8L6_9EUKA</name>
<feature type="transmembrane region" description="Helical" evidence="7">
    <location>
        <begin position="278"/>
        <end position="302"/>
    </location>
</feature>
<keyword evidence="4 7" id="KW-0732">Signal</keyword>
<dbReference type="AlphaFoldDB" id="A0A0H5R8L6"/>
<protein>
    <recommendedName>
        <fullName evidence="7">Transmembrane 9 superfamily member</fullName>
    </recommendedName>
</protein>
<dbReference type="EMBL" id="HACM01010026">
    <property type="protein sequence ID" value="CRZ10468.1"/>
    <property type="molecule type" value="Transcribed_RNA"/>
</dbReference>